<keyword evidence="2" id="KW-1185">Reference proteome</keyword>
<protein>
    <submittedName>
        <fullName evidence="1">DUF4247 domain-containing protein</fullName>
    </submittedName>
</protein>
<dbReference type="EMBL" id="CP046600">
    <property type="protein sequence ID" value="QUR67158.1"/>
    <property type="molecule type" value="Genomic_DNA"/>
</dbReference>
<name>A0A975JXF5_9MYCO</name>
<accession>A0A975JXF5</accession>
<dbReference type="RefSeq" id="WP_211698727.1">
    <property type="nucleotide sequence ID" value="NZ_CP046600.1"/>
</dbReference>
<dbReference type="InterPro" id="IPR025341">
    <property type="entry name" value="DUF4247"/>
</dbReference>
<dbReference type="AlphaFoldDB" id="A0A975JXF5"/>
<organism evidence="1 2">
    <name type="scientific">Mycobacterium spongiae</name>
    <dbReference type="NCBI Taxonomy" id="886343"/>
    <lineage>
        <taxon>Bacteria</taxon>
        <taxon>Bacillati</taxon>
        <taxon>Actinomycetota</taxon>
        <taxon>Actinomycetes</taxon>
        <taxon>Mycobacteriales</taxon>
        <taxon>Mycobacteriaceae</taxon>
        <taxon>Mycobacterium</taxon>
    </lineage>
</organism>
<dbReference type="Proteomes" id="UP000682202">
    <property type="component" value="Chromosome"/>
</dbReference>
<reference evidence="1" key="1">
    <citation type="submission" date="2019-12" db="EMBL/GenBank/DDBJ databases">
        <title>Mycobacterium spongiae sp. nov.</title>
        <authorList>
            <person name="Stinear T."/>
        </authorList>
    </citation>
    <scope>NUCLEOTIDE SEQUENCE</scope>
    <source>
        <strain evidence="1">FSD4b-SM</strain>
    </source>
</reference>
<gene>
    <name evidence="1" type="ORF">F6B93_08655</name>
</gene>
<dbReference type="KEGG" id="mspg:F6B93_08655"/>
<evidence type="ECO:0000313" key="1">
    <source>
        <dbReference type="EMBL" id="QUR67158.1"/>
    </source>
</evidence>
<sequence length="143" mass="14938">MSRNRMFVVAGALALAATVALIFGINLLSKDIGTYIAANYREVSRDVNGTNYLCGGSRAEVVAALTKQEEPAARASYGTSEYLRFRRKIVIIGPNGGYPCIIRVEKLSGGYNHGAFIFLGPGFYPGAPSRGSGGSSGGPGGSK</sequence>
<evidence type="ECO:0000313" key="2">
    <source>
        <dbReference type="Proteomes" id="UP000682202"/>
    </source>
</evidence>
<dbReference type="Pfam" id="PF14042">
    <property type="entry name" value="DUF4247"/>
    <property type="match status" value="1"/>
</dbReference>
<proteinExistence type="predicted"/>